<gene>
    <name evidence="2" type="ORF">BTMF_LOCUS1196</name>
</gene>
<evidence type="ECO:0000313" key="4">
    <source>
        <dbReference type="WBParaSite" id="BTMF_0000186501-mRNA-1"/>
    </source>
</evidence>
<reference evidence="4" key="1">
    <citation type="submission" date="2017-02" db="UniProtKB">
        <authorList>
            <consortium name="WormBaseParasite"/>
        </authorList>
    </citation>
    <scope>IDENTIFICATION</scope>
</reference>
<dbReference type="AlphaFoldDB" id="A0A0R3Q6B4"/>
<reference evidence="2 3" key="2">
    <citation type="submission" date="2018-11" db="EMBL/GenBank/DDBJ databases">
        <authorList>
            <consortium name="Pathogen Informatics"/>
        </authorList>
    </citation>
    <scope>NUCLEOTIDE SEQUENCE [LARGE SCALE GENOMIC DNA]</scope>
</reference>
<dbReference type="Proteomes" id="UP000280834">
    <property type="component" value="Unassembled WGS sequence"/>
</dbReference>
<proteinExistence type="predicted"/>
<keyword evidence="1" id="KW-0732">Signal</keyword>
<evidence type="ECO:0000313" key="3">
    <source>
        <dbReference type="Proteomes" id="UP000280834"/>
    </source>
</evidence>
<evidence type="ECO:0000313" key="2">
    <source>
        <dbReference type="EMBL" id="VDO09659.1"/>
    </source>
</evidence>
<keyword evidence="3" id="KW-1185">Reference proteome</keyword>
<feature type="chain" id="PRO_5043130562" evidence="1">
    <location>
        <begin position="19"/>
        <end position="44"/>
    </location>
</feature>
<name>A0A0R3Q6B4_9BILA</name>
<organism evidence="4">
    <name type="scientific">Brugia timori</name>
    <dbReference type="NCBI Taxonomy" id="42155"/>
    <lineage>
        <taxon>Eukaryota</taxon>
        <taxon>Metazoa</taxon>
        <taxon>Ecdysozoa</taxon>
        <taxon>Nematoda</taxon>
        <taxon>Chromadorea</taxon>
        <taxon>Rhabditida</taxon>
        <taxon>Spirurina</taxon>
        <taxon>Spiruromorpha</taxon>
        <taxon>Filarioidea</taxon>
        <taxon>Onchocercidae</taxon>
        <taxon>Brugia</taxon>
    </lineage>
</organism>
<dbReference type="EMBL" id="UZAG01000828">
    <property type="protein sequence ID" value="VDO09659.1"/>
    <property type="molecule type" value="Genomic_DNA"/>
</dbReference>
<feature type="signal peptide" evidence="1">
    <location>
        <begin position="1"/>
        <end position="18"/>
    </location>
</feature>
<dbReference type="WBParaSite" id="BTMF_0000186501-mRNA-1">
    <property type="protein sequence ID" value="BTMF_0000186501-mRNA-1"/>
    <property type="gene ID" value="BTMF_0000186501"/>
</dbReference>
<protein>
    <submittedName>
        <fullName evidence="2 4">Uncharacterized protein</fullName>
    </submittedName>
</protein>
<evidence type="ECO:0000256" key="1">
    <source>
        <dbReference type="SAM" id="SignalP"/>
    </source>
</evidence>
<sequence length="44" mass="5305">MSVTWYLILMVSYVLVRGQNRKETLEGFKWSRWGLLIEKLFLSI</sequence>
<accession>A0A0R3Q6B4</accession>